<proteinExistence type="predicted"/>
<gene>
    <name evidence="1" type="ORF">F5144DRAFT_605060</name>
</gene>
<accession>A0ACB7NY14</accession>
<comment type="caution">
    <text evidence="1">The sequence shown here is derived from an EMBL/GenBank/DDBJ whole genome shotgun (WGS) entry which is preliminary data.</text>
</comment>
<evidence type="ECO:0000313" key="1">
    <source>
        <dbReference type="EMBL" id="KAH6622498.1"/>
    </source>
</evidence>
<organism evidence="1 2">
    <name type="scientific">Chaetomium tenue</name>
    <dbReference type="NCBI Taxonomy" id="1854479"/>
    <lineage>
        <taxon>Eukaryota</taxon>
        <taxon>Fungi</taxon>
        <taxon>Dikarya</taxon>
        <taxon>Ascomycota</taxon>
        <taxon>Pezizomycotina</taxon>
        <taxon>Sordariomycetes</taxon>
        <taxon>Sordariomycetidae</taxon>
        <taxon>Sordariales</taxon>
        <taxon>Chaetomiaceae</taxon>
        <taxon>Chaetomium</taxon>
    </lineage>
</organism>
<dbReference type="EMBL" id="JAGIZQ010000006">
    <property type="protein sequence ID" value="KAH6622498.1"/>
    <property type="molecule type" value="Genomic_DNA"/>
</dbReference>
<evidence type="ECO:0000313" key="2">
    <source>
        <dbReference type="Proteomes" id="UP000724584"/>
    </source>
</evidence>
<reference evidence="1 2" key="1">
    <citation type="journal article" date="2021" name="Nat. Commun.">
        <title>Genetic determinants of endophytism in the Arabidopsis root mycobiome.</title>
        <authorList>
            <person name="Mesny F."/>
            <person name="Miyauchi S."/>
            <person name="Thiergart T."/>
            <person name="Pickel B."/>
            <person name="Atanasova L."/>
            <person name="Karlsson M."/>
            <person name="Huettel B."/>
            <person name="Barry K.W."/>
            <person name="Haridas S."/>
            <person name="Chen C."/>
            <person name="Bauer D."/>
            <person name="Andreopoulos W."/>
            <person name="Pangilinan J."/>
            <person name="LaButti K."/>
            <person name="Riley R."/>
            <person name="Lipzen A."/>
            <person name="Clum A."/>
            <person name="Drula E."/>
            <person name="Henrissat B."/>
            <person name="Kohler A."/>
            <person name="Grigoriev I.V."/>
            <person name="Martin F.M."/>
            <person name="Hacquard S."/>
        </authorList>
    </citation>
    <scope>NUCLEOTIDE SEQUENCE [LARGE SCALE GENOMIC DNA]</scope>
    <source>
        <strain evidence="1 2">MPI-SDFR-AT-0079</strain>
    </source>
</reference>
<protein>
    <submittedName>
        <fullName evidence="1">Uncharacterized protein</fullName>
    </submittedName>
</protein>
<name>A0ACB7NY14_9PEZI</name>
<keyword evidence="2" id="KW-1185">Reference proteome</keyword>
<sequence>MTKRKFKVQRDGPCGNGTRMKRRHRKEKASKEPEDERNSPQPSKVLRSGGEEPSAPIPAIDPDGLSRPGVGTRTRIEESPEQSVKRLDKLGDAVRTMLECIGENPDRPGVLDTPERYAKAMMFLTQGYGQNVHEIVNNAIFHEDHHEMVIVKDIEVFSICEHHMLPFIGKMHIAYIPYHSVIGISKLPRIAEMFSRRLQIQERLTKDVANTVMETVTTEEYNPEKSHPASAHLSAACGRHPEQRKLAMQPETSSTQPAGRDVGLIFDLAPLALLILSPTWRIERASARFLSDWHVSSNDCIGQSLLPFLEKQLRPLRPTHLAHVTAVIDDAIAARAERTTNPFNTSHNVSWHARVVPVFSDHELLSILLEWHQGPLTVTEDDLVKPGFSTDEAFRILVDGVKDYAIFLLDTKGYIATWNQGAQLLKGYERDEIIGKHFSIFYGKGDIDIKKPEMELEICMREGRVEDEGWRYRQDGSRFWANVVITAVYKNGVHVGFGKVTRDLTERKSAESRLIATYEESEKLKSDFLANMSHEIRTPMHGMLSACTLLLDTPLSTRQRDIVGIMDESGEVLLQIINDILDYSKLASGTFSIHSDIVGVTSIITSVVRGAQTSLPPSVLFEVFLAPDLPKSVQGDPLRYRQILQNIVGNAAKFTDKGSIRVKASVQSEDGDSYTVLTEVTDTGIGVPKEGAPSLFTPFMQFDTTTTKQYKGTGLGLSISKSLTELMGGRIGYQPNPDGYGSVFWFTARFKKIKSLEKMYDWKRPITVAERIATPVPGSDMEELQKELRIVSSIKNLLVVEDNLINQKVMLGMLRSIGFKNVGLASNGAEAVEMVRGKPAAYDAVLMDINMPVMDGFAATRDIRAAGIYVPIVAMTAYALKGDKERCLESGMNDYIAKPVNKERLINVLGKWLLRMMDYRKSFEERLAAARRDGGVGLLATTPVATPAATPSEEPAYFPVQTADAPAAPEAGNRATLALPVATK</sequence>
<dbReference type="Proteomes" id="UP000724584">
    <property type="component" value="Unassembled WGS sequence"/>
</dbReference>